<feature type="chain" id="PRO_5045092044" evidence="2">
    <location>
        <begin position="24"/>
        <end position="141"/>
    </location>
</feature>
<accession>A0ABT2G5K0</accession>
<keyword evidence="1" id="KW-0812">Transmembrane</keyword>
<keyword evidence="1" id="KW-1133">Transmembrane helix</keyword>
<evidence type="ECO:0000256" key="1">
    <source>
        <dbReference type="SAM" id="Phobius"/>
    </source>
</evidence>
<organism evidence="3 4">
    <name type="scientific">Algoriphagus limi</name>
    <dbReference type="NCBI Taxonomy" id="2975273"/>
    <lineage>
        <taxon>Bacteria</taxon>
        <taxon>Pseudomonadati</taxon>
        <taxon>Bacteroidota</taxon>
        <taxon>Cytophagia</taxon>
        <taxon>Cytophagales</taxon>
        <taxon>Cyclobacteriaceae</taxon>
        <taxon>Algoriphagus</taxon>
    </lineage>
</organism>
<proteinExistence type="predicted"/>
<dbReference type="Proteomes" id="UP001206788">
    <property type="component" value="Unassembled WGS sequence"/>
</dbReference>
<feature type="signal peptide" evidence="2">
    <location>
        <begin position="1"/>
        <end position="23"/>
    </location>
</feature>
<dbReference type="EMBL" id="JANWGH010000001">
    <property type="protein sequence ID" value="MCS5490392.1"/>
    <property type="molecule type" value="Genomic_DNA"/>
</dbReference>
<keyword evidence="2" id="KW-0732">Signal</keyword>
<dbReference type="RefSeq" id="WP_259414063.1">
    <property type="nucleotide sequence ID" value="NZ_JANWGH010000001.1"/>
</dbReference>
<feature type="transmembrane region" description="Helical" evidence="1">
    <location>
        <begin position="42"/>
        <end position="67"/>
    </location>
</feature>
<evidence type="ECO:0000313" key="4">
    <source>
        <dbReference type="Proteomes" id="UP001206788"/>
    </source>
</evidence>
<comment type="caution">
    <text evidence="3">The sequence shown here is derived from an EMBL/GenBank/DDBJ whole genome shotgun (WGS) entry which is preliminary data.</text>
</comment>
<gene>
    <name evidence="3" type="ORF">NY014_08125</name>
</gene>
<protein>
    <submittedName>
        <fullName evidence="3">Uncharacterized protein</fullName>
    </submittedName>
</protein>
<evidence type="ECO:0000313" key="3">
    <source>
        <dbReference type="EMBL" id="MCS5490392.1"/>
    </source>
</evidence>
<feature type="transmembrane region" description="Helical" evidence="1">
    <location>
        <begin position="79"/>
        <end position="99"/>
    </location>
</feature>
<evidence type="ECO:0000256" key="2">
    <source>
        <dbReference type="SAM" id="SignalP"/>
    </source>
</evidence>
<reference evidence="3 4" key="1">
    <citation type="submission" date="2022-08" db="EMBL/GenBank/DDBJ databases">
        <title>Algoriphagus sp. CAU 1643 isolated from mud.</title>
        <authorList>
            <person name="Kim W."/>
        </authorList>
    </citation>
    <scope>NUCLEOTIDE SEQUENCE [LARGE SCALE GENOMIC DNA]</scope>
    <source>
        <strain evidence="3 4">CAU 1643</strain>
    </source>
</reference>
<name>A0ABT2G5K0_9BACT</name>
<keyword evidence="4" id="KW-1185">Reference proteome</keyword>
<keyword evidence="1" id="KW-0472">Membrane</keyword>
<sequence>MKKLFIALFVMATFIGAAYPSFAQQMTKQDYLEKSKKQKTTAFILLGGGAAVAGAGVILFSENFCIFGCTQSEVNASNAGGVMFLAGGAAMIASIPVFVSSGKNARKAAELNFNYQPMNMPRYTGAIPKSYPALTLTIPID</sequence>